<gene>
    <name evidence="3" type="ORF">ACFPET_05060</name>
</gene>
<dbReference type="InterPro" id="IPR019545">
    <property type="entry name" value="DM13_domain"/>
</dbReference>
<evidence type="ECO:0000259" key="2">
    <source>
        <dbReference type="PROSITE" id="PS51549"/>
    </source>
</evidence>
<dbReference type="EMBL" id="JBHSDK010000007">
    <property type="protein sequence ID" value="MFC4334564.1"/>
    <property type="molecule type" value="Genomic_DNA"/>
</dbReference>
<evidence type="ECO:0000313" key="3">
    <source>
        <dbReference type="EMBL" id="MFC4334564.1"/>
    </source>
</evidence>
<reference evidence="4" key="1">
    <citation type="journal article" date="2019" name="Int. J. Syst. Evol. Microbiol.">
        <title>The Global Catalogue of Microorganisms (GCM) 10K type strain sequencing project: providing services to taxonomists for standard genome sequencing and annotation.</title>
        <authorList>
            <consortium name="The Broad Institute Genomics Platform"/>
            <consortium name="The Broad Institute Genome Sequencing Center for Infectious Disease"/>
            <person name="Wu L."/>
            <person name="Ma J."/>
        </authorList>
    </citation>
    <scope>NUCLEOTIDE SEQUENCE [LARGE SCALE GENOMIC DNA]</scope>
    <source>
        <strain evidence="4">IBRC-M 10908</strain>
    </source>
</reference>
<accession>A0ABV8TVR5</accession>
<proteinExistence type="predicted"/>
<evidence type="ECO:0000256" key="1">
    <source>
        <dbReference type="SAM" id="MobiDB-lite"/>
    </source>
</evidence>
<dbReference type="Proteomes" id="UP001595823">
    <property type="component" value="Unassembled WGS sequence"/>
</dbReference>
<dbReference type="PROSITE" id="PS51549">
    <property type="entry name" value="DM13"/>
    <property type="match status" value="1"/>
</dbReference>
<comment type="caution">
    <text evidence="3">The sequence shown here is derived from an EMBL/GenBank/DDBJ whole genome shotgun (WGS) entry which is preliminary data.</text>
</comment>
<evidence type="ECO:0000313" key="4">
    <source>
        <dbReference type="Proteomes" id="UP001595823"/>
    </source>
</evidence>
<protein>
    <submittedName>
        <fullName evidence="3">DM13 domain-containing protein</fullName>
    </submittedName>
</protein>
<feature type="domain" description="DM13" evidence="2">
    <location>
        <begin position="66"/>
        <end position="177"/>
    </location>
</feature>
<feature type="compositionally biased region" description="Acidic residues" evidence="1">
    <location>
        <begin position="47"/>
        <end position="62"/>
    </location>
</feature>
<sequence length="177" mass="19383">MSKRTIAIIGGLAAAGLIAAAVWFEPWALFTNERVDEELPEVAQSEPSDDPSESMGDEEEEEAKPVQLAAGEFVTQEHDTSGAATVIENPDGSRQLLLEDLATSNGPDLRVWITDQEVDPDEWHVFDNGYWVELGELKGNEGDQVYDIPDDADLDKVTSVSIWCKRFSVSFGAAELV</sequence>
<organism evidence="3 4">
    <name type="scientific">Salininema proteolyticum</name>
    <dbReference type="NCBI Taxonomy" id="1607685"/>
    <lineage>
        <taxon>Bacteria</taxon>
        <taxon>Bacillati</taxon>
        <taxon>Actinomycetota</taxon>
        <taxon>Actinomycetes</taxon>
        <taxon>Glycomycetales</taxon>
        <taxon>Glycomycetaceae</taxon>
        <taxon>Salininema</taxon>
    </lineage>
</organism>
<name>A0ABV8TVR5_9ACTN</name>
<feature type="region of interest" description="Disordered" evidence="1">
    <location>
        <begin position="38"/>
        <end position="66"/>
    </location>
</feature>
<dbReference type="RefSeq" id="WP_380618378.1">
    <property type="nucleotide sequence ID" value="NZ_JBHSDK010000007.1"/>
</dbReference>
<dbReference type="Pfam" id="PF10517">
    <property type="entry name" value="DM13"/>
    <property type="match status" value="1"/>
</dbReference>
<keyword evidence="4" id="KW-1185">Reference proteome</keyword>